<evidence type="ECO:0000256" key="5">
    <source>
        <dbReference type="ARBA" id="ARBA00023002"/>
    </source>
</evidence>
<dbReference type="PROSITE" id="PS50873">
    <property type="entry name" value="PEROXIDASE_4"/>
    <property type="match status" value="1"/>
</dbReference>
<dbReference type="OrthoDB" id="2113341at2759"/>
<dbReference type="PRINTS" id="PR00461">
    <property type="entry name" value="PLPEROXIDASE"/>
</dbReference>
<gene>
    <name evidence="10" type="ORF">GIB67_019852</name>
</gene>
<evidence type="ECO:0000256" key="7">
    <source>
        <dbReference type="PIRSR" id="PIRSR600823-3"/>
    </source>
</evidence>
<dbReference type="InterPro" id="IPR002016">
    <property type="entry name" value="Haem_peroxidase"/>
</dbReference>
<dbReference type="Pfam" id="PF00141">
    <property type="entry name" value="peroxidase"/>
    <property type="match status" value="1"/>
</dbReference>
<dbReference type="PANTHER" id="PTHR31517">
    <property type="match status" value="1"/>
</dbReference>
<evidence type="ECO:0000313" key="11">
    <source>
        <dbReference type="Proteomes" id="UP000541444"/>
    </source>
</evidence>
<comment type="catalytic activity">
    <reaction evidence="1">
        <text>2 a phenolic donor + H2O2 = 2 a phenolic radical donor + 2 H2O</text>
        <dbReference type="Rhea" id="RHEA:56136"/>
        <dbReference type="ChEBI" id="CHEBI:15377"/>
        <dbReference type="ChEBI" id="CHEBI:16240"/>
        <dbReference type="ChEBI" id="CHEBI:139520"/>
        <dbReference type="ChEBI" id="CHEBI:139521"/>
        <dbReference type="EC" id="1.11.1.7"/>
    </reaction>
</comment>
<dbReference type="GO" id="GO:0046872">
    <property type="term" value="F:metal ion binding"/>
    <property type="evidence" value="ECO:0007669"/>
    <property type="project" value="UniProtKB-KW"/>
</dbReference>
<keyword evidence="2" id="KW-0575">Peroxidase</keyword>
<accession>A0A7J7MKB8</accession>
<organism evidence="10 11">
    <name type="scientific">Kingdonia uniflora</name>
    <dbReference type="NCBI Taxonomy" id="39325"/>
    <lineage>
        <taxon>Eukaryota</taxon>
        <taxon>Viridiplantae</taxon>
        <taxon>Streptophyta</taxon>
        <taxon>Embryophyta</taxon>
        <taxon>Tracheophyta</taxon>
        <taxon>Spermatophyta</taxon>
        <taxon>Magnoliopsida</taxon>
        <taxon>Ranunculales</taxon>
        <taxon>Circaeasteraceae</taxon>
        <taxon>Kingdonia</taxon>
    </lineage>
</organism>
<dbReference type="GO" id="GO:0006979">
    <property type="term" value="P:response to oxidative stress"/>
    <property type="evidence" value="ECO:0007669"/>
    <property type="project" value="InterPro"/>
</dbReference>
<evidence type="ECO:0000256" key="6">
    <source>
        <dbReference type="ARBA" id="ARBA00023004"/>
    </source>
</evidence>
<evidence type="ECO:0000256" key="2">
    <source>
        <dbReference type="ARBA" id="ARBA00022559"/>
    </source>
</evidence>
<keyword evidence="11" id="KW-1185">Reference proteome</keyword>
<keyword evidence="6 7" id="KW-0408">Iron</keyword>
<keyword evidence="5" id="KW-0560">Oxidoreductase</keyword>
<feature type="binding site" evidence="7">
    <location>
        <position position="109"/>
    </location>
    <ligand>
        <name>Ca(2+)</name>
        <dbReference type="ChEBI" id="CHEBI:29108"/>
        <label>2</label>
    </ligand>
</feature>
<evidence type="ECO:0000313" key="10">
    <source>
        <dbReference type="EMBL" id="KAF6155326.1"/>
    </source>
</evidence>
<evidence type="ECO:0000256" key="3">
    <source>
        <dbReference type="ARBA" id="ARBA00022617"/>
    </source>
</evidence>
<protein>
    <recommendedName>
        <fullName evidence="9">Plant heme peroxidase family profile domain-containing protein</fullName>
    </recommendedName>
</protein>
<evidence type="ECO:0000256" key="8">
    <source>
        <dbReference type="RuleBase" id="RU004241"/>
    </source>
</evidence>
<evidence type="ECO:0000259" key="9">
    <source>
        <dbReference type="PROSITE" id="PS50873"/>
    </source>
</evidence>
<dbReference type="SUPFAM" id="SSF48113">
    <property type="entry name" value="Heme-dependent peroxidases"/>
    <property type="match status" value="1"/>
</dbReference>
<comment type="cofactor">
    <cofactor evidence="7">
        <name>heme b</name>
        <dbReference type="ChEBI" id="CHEBI:60344"/>
    </cofactor>
    <text evidence="7">Binds 1 heme b (iron(II)-protoporphyrin IX) group per subunit.</text>
</comment>
<dbReference type="PANTHER" id="PTHR31517:SF48">
    <property type="entry name" value="PEROXIDASE 16-RELATED"/>
    <property type="match status" value="1"/>
</dbReference>
<comment type="cofactor">
    <cofactor evidence="7">
        <name>Ca(2+)</name>
        <dbReference type="ChEBI" id="CHEBI:29108"/>
    </cofactor>
    <text evidence="7">Binds 2 calcium ions per subunit.</text>
</comment>
<comment type="caution">
    <text evidence="10">The sequence shown here is derived from an EMBL/GenBank/DDBJ whole genome shotgun (WGS) entry which is preliminary data.</text>
</comment>
<dbReference type="Gene3D" id="1.10.420.10">
    <property type="entry name" value="Peroxidase, domain 2"/>
    <property type="match status" value="1"/>
</dbReference>
<dbReference type="EMBL" id="JACGCM010001428">
    <property type="protein sequence ID" value="KAF6155326.1"/>
    <property type="molecule type" value="Genomic_DNA"/>
</dbReference>
<proteinExistence type="inferred from homology"/>
<evidence type="ECO:0000256" key="1">
    <source>
        <dbReference type="ARBA" id="ARBA00000189"/>
    </source>
</evidence>
<feature type="domain" description="Plant heme peroxidase family profile" evidence="9">
    <location>
        <begin position="30"/>
        <end position="193"/>
    </location>
</feature>
<name>A0A7J7MKB8_9MAGN</name>
<reference evidence="10 11" key="1">
    <citation type="journal article" date="2020" name="IScience">
        <title>Genome Sequencing of the Endangered Kingdonia uniflora (Circaeasteraceae, Ranunculales) Reveals Potential Mechanisms of Evolutionary Specialization.</title>
        <authorList>
            <person name="Sun Y."/>
            <person name="Deng T."/>
            <person name="Zhang A."/>
            <person name="Moore M.J."/>
            <person name="Landis J.B."/>
            <person name="Lin N."/>
            <person name="Zhang H."/>
            <person name="Zhang X."/>
            <person name="Huang J."/>
            <person name="Zhang X."/>
            <person name="Sun H."/>
            <person name="Wang H."/>
        </authorList>
    </citation>
    <scope>NUCLEOTIDE SEQUENCE [LARGE SCALE GENOMIC DNA]</scope>
    <source>
        <strain evidence="10">TB1705</strain>
        <tissue evidence="10">Leaf</tissue>
    </source>
</reference>
<dbReference type="GO" id="GO:0020037">
    <property type="term" value="F:heme binding"/>
    <property type="evidence" value="ECO:0007669"/>
    <property type="project" value="InterPro"/>
</dbReference>
<dbReference type="InterPro" id="IPR000823">
    <property type="entry name" value="Peroxidase_pln"/>
</dbReference>
<sequence length="198" mass="21696">MVVVSFGGISLNGLTYLFEMRAGGPFYPVFTGRADSIESHYQSVGGHSIGQFHSEFIRERLYNFSGTGKPDGSISAEYLVELRKICKREELNSSPTPSPSVSPSGITQDRETAIQSGQRFDSHYYQNLLDNNGAMVSDQTLKDGGTTEAVVRAYASDRSAFRRDFARSMIKMSSLLGKPGSRGPIRVNCSRLFSSATI</sequence>
<feature type="binding site" evidence="7">
    <location>
        <position position="121"/>
    </location>
    <ligand>
        <name>Ca(2+)</name>
        <dbReference type="ChEBI" id="CHEBI:29108"/>
        <label>2</label>
    </ligand>
</feature>
<feature type="binding site" description="axial binding residue" evidence="7">
    <location>
        <position position="47"/>
    </location>
    <ligand>
        <name>heme b</name>
        <dbReference type="ChEBI" id="CHEBI:60344"/>
    </ligand>
    <ligandPart>
        <name>Fe</name>
        <dbReference type="ChEBI" id="CHEBI:18248"/>
    </ligandPart>
</feature>
<comment type="similarity">
    <text evidence="8">Belongs to the peroxidase family.</text>
</comment>
<keyword evidence="3" id="KW-0349">Heme</keyword>
<keyword evidence="4 7" id="KW-0479">Metal-binding</keyword>
<keyword evidence="7" id="KW-0106">Calcium</keyword>
<dbReference type="AlphaFoldDB" id="A0A7J7MKB8"/>
<dbReference type="Proteomes" id="UP000541444">
    <property type="component" value="Unassembled WGS sequence"/>
</dbReference>
<evidence type="ECO:0000256" key="4">
    <source>
        <dbReference type="ARBA" id="ARBA00022723"/>
    </source>
</evidence>
<dbReference type="GO" id="GO:0140825">
    <property type="term" value="F:lactoperoxidase activity"/>
    <property type="evidence" value="ECO:0007669"/>
    <property type="project" value="UniProtKB-EC"/>
</dbReference>
<dbReference type="InterPro" id="IPR010255">
    <property type="entry name" value="Haem_peroxidase_sf"/>
</dbReference>